<reference evidence="1" key="1">
    <citation type="journal article" date="2017" name="Nature">
        <title>The sunflower genome provides insights into oil metabolism, flowering and Asterid evolution.</title>
        <authorList>
            <person name="Badouin H."/>
            <person name="Gouzy J."/>
            <person name="Grassa C.J."/>
            <person name="Murat F."/>
            <person name="Staton S.E."/>
            <person name="Cottret L."/>
            <person name="Lelandais-Briere C."/>
            <person name="Owens G.L."/>
            <person name="Carrere S."/>
            <person name="Mayjonade B."/>
            <person name="Legrand L."/>
            <person name="Gill N."/>
            <person name="Kane N.C."/>
            <person name="Bowers J.E."/>
            <person name="Hubner S."/>
            <person name="Bellec A."/>
            <person name="Berard A."/>
            <person name="Berges H."/>
            <person name="Blanchet N."/>
            <person name="Boniface M.C."/>
            <person name="Brunel D."/>
            <person name="Catrice O."/>
            <person name="Chaidir N."/>
            <person name="Claudel C."/>
            <person name="Donnadieu C."/>
            <person name="Faraut T."/>
            <person name="Fievet G."/>
            <person name="Helmstetter N."/>
            <person name="King M."/>
            <person name="Knapp S.J."/>
            <person name="Lai Z."/>
            <person name="Le Paslier M.C."/>
            <person name="Lippi Y."/>
            <person name="Lorenzon L."/>
            <person name="Mandel J.R."/>
            <person name="Marage G."/>
            <person name="Marchand G."/>
            <person name="Marquand E."/>
            <person name="Bret-Mestries E."/>
            <person name="Morien E."/>
            <person name="Nambeesan S."/>
            <person name="Nguyen T."/>
            <person name="Pegot-Espagnet P."/>
            <person name="Pouilly N."/>
            <person name="Raftis F."/>
            <person name="Sallet E."/>
            <person name="Schiex T."/>
            <person name="Thomas J."/>
            <person name="Vandecasteele C."/>
            <person name="Vares D."/>
            <person name="Vear F."/>
            <person name="Vautrin S."/>
            <person name="Crespi M."/>
            <person name="Mangin B."/>
            <person name="Burke J.M."/>
            <person name="Salse J."/>
            <person name="Munos S."/>
            <person name="Vincourt P."/>
            <person name="Rieseberg L.H."/>
            <person name="Langlade N.B."/>
        </authorList>
    </citation>
    <scope>NUCLEOTIDE SEQUENCE</scope>
    <source>
        <tissue evidence="1">Leaves</tissue>
    </source>
</reference>
<keyword evidence="2" id="KW-1185">Reference proteome</keyword>
<evidence type="ECO:0000313" key="2">
    <source>
        <dbReference type="Proteomes" id="UP000215914"/>
    </source>
</evidence>
<organism evidence="1 2">
    <name type="scientific">Helianthus annuus</name>
    <name type="common">Common sunflower</name>
    <dbReference type="NCBI Taxonomy" id="4232"/>
    <lineage>
        <taxon>Eukaryota</taxon>
        <taxon>Viridiplantae</taxon>
        <taxon>Streptophyta</taxon>
        <taxon>Embryophyta</taxon>
        <taxon>Tracheophyta</taxon>
        <taxon>Spermatophyta</taxon>
        <taxon>Magnoliopsida</taxon>
        <taxon>eudicotyledons</taxon>
        <taxon>Gunneridae</taxon>
        <taxon>Pentapetalae</taxon>
        <taxon>asterids</taxon>
        <taxon>campanulids</taxon>
        <taxon>Asterales</taxon>
        <taxon>Asteraceae</taxon>
        <taxon>Asteroideae</taxon>
        <taxon>Heliantheae alliance</taxon>
        <taxon>Heliantheae</taxon>
        <taxon>Helianthus</taxon>
    </lineage>
</organism>
<reference evidence="1" key="2">
    <citation type="submission" date="2020-06" db="EMBL/GenBank/DDBJ databases">
        <title>Helianthus annuus Genome sequencing and assembly Release 2.</title>
        <authorList>
            <person name="Gouzy J."/>
            <person name="Langlade N."/>
            <person name="Munos S."/>
        </authorList>
    </citation>
    <scope>NUCLEOTIDE SEQUENCE</scope>
    <source>
        <tissue evidence="1">Leaves</tissue>
    </source>
</reference>
<protein>
    <submittedName>
        <fullName evidence="1">Uncharacterized protein</fullName>
    </submittedName>
</protein>
<dbReference type="EMBL" id="MNCJ02000239">
    <property type="protein sequence ID" value="KAF5824150.1"/>
    <property type="molecule type" value="Genomic_DNA"/>
</dbReference>
<evidence type="ECO:0000313" key="1">
    <source>
        <dbReference type="EMBL" id="KAF5824150.1"/>
    </source>
</evidence>
<name>A0A9K3P5E5_HELAN</name>
<dbReference type="AlphaFoldDB" id="A0A9K3P5E5"/>
<sequence>MFVDATRLGSTWLGSTRLGSAQARRHDIPPSCALEFDTRNTESRERFPLDTSS</sequence>
<accession>A0A9K3P5E5</accession>
<gene>
    <name evidence="1" type="ORF">HanXRQr2_Chr00c239g0834311</name>
</gene>
<proteinExistence type="predicted"/>
<comment type="caution">
    <text evidence="1">The sequence shown here is derived from an EMBL/GenBank/DDBJ whole genome shotgun (WGS) entry which is preliminary data.</text>
</comment>
<dbReference type="Proteomes" id="UP000215914">
    <property type="component" value="Unassembled WGS sequence"/>
</dbReference>